<dbReference type="Gene3D" id="3.40.50.1000">
    <property type="entry name" value="HAD superfamily/HAD-like"/>
    <property type="match status" value="1"/>
</dbReference>
<evidence type="ECO:0000313" key="2">
    <source>
        <dbReference type="Proteomes" id="UP001158576"/>
    </source>
</evidence>
<dbReference type="SUPFAM" id="SSF56784">
    <property type="entry name" value="HAD-like"/>
    <property type="match status" value="1"/>
</dbReference>
<reference evidence="1 2" key="1">
    <citation type="submission" date="2021-04" db="EMBL/GenBank/DDBJ databases">
        <authorList>
            <person name="Bliznina A."/>
        </authorList>
    </citation>
    <scope>NUCLEOTIDE SEQUENCE [LARGE SCALE GENOMIC DNA]</scope>
</reference>
<evidence type="ECO:0000313" key="1">
    <source>
        <dbReference type="EMBL" id="CAG5106445.1"/>
    </source>
</evidence>
<accession>A0ABN7SU33</accession>
<proteinExistence type="predicted"/>
<keyword evidence="2" id="KW-1185">Reference proteome</keyword>
<dbReference type="InterPro" id="IPR036412">
    <property type="entry name" value="HAD-like_sf"/>
</dbReference>
<dbReference type="EMBL" id="OU015566">
    <property type="protein sequence ID" value="CAG5106445.1"/>
    <property type="molecule type" value="Genomic_DNA"/>
</dbReference>
<dbReference type="Proteomes" id="UP001158576">
    <property type="component" value="Chromosome 1"/>
</dbReference>
<dbReference type="PANTHER" id="PTHR17901">
    <property type="entry name" value="MAGNESIUM-DEPENDENT PHOSPHATASE 1 MDP1"/>
    <property type="match status" value="1"/>
</dbReference>
<dbReference type="InterPro" id="IPR023214">
    <property type="entry name" value="HAD_sf"/>
</dbReference>
<gene>
    <name evidence="1" type="ORF">OKIOD_LOCUS11612</name>
</gene>
<dbReference type="Pfam" id="PF12689">
    <property type="entry name" value="Acid_PPase"/>
    <property type="match status" value="1"/>
</dbReference>
<name>A0ABN7SU33_OIKDI</name>
<organism evidence="1 2">
    <name type="scientific">Oikopleura dioica</name>
    <name type="common">Tunicate</name>
    <dbReference type="NCBI Taxonomy" id="34765"/>
    <lineage>
        <taxon>Eukaryota</taxon>
        <taxon>Metazoa</taxon>
        <taxon>Chordata</taxon>
        <taxon>Tunicata</taxon>
        <taxon>Appendicularia</taxon>
        <taxon>Copelata</taxon>
        <taxon>Oikopleuridae</taxon>
        <taxon>Oikopleura</taxon>
    </lineage>
</organism>
<protein>
    <submittedName>
        <fullName evidence="1">Oidioi.mRNA.OKI2018_I69.chr1.g2847.t1.cds</fullName>
    </submittedName>
</protein>
<sequence>MEEKTVQRIPKLFVFDLDDTVWGPELDFYMNKPVGFLKDIEEILLELYKGEKFKGAKLAVASSSGFPARGKKKMKDMKIRDDLALEDVFSFVEIYRKEKDRHFAALKSKSGIDFSDMIFYDNQMNNHETVKKLGVTCVFCPDGLDKRLFSKSLENFPSKEGKIIT</sequence>
<dbReference type="InterPro" id="IPR010036">
    <property type="entry name" value="MDP_1_eu_arc"/>
</dbReference>
<dbReference type="PANTHER" id="PTHR17901:SF14">
    <property type="entry name" value="MAGNESIUM-DEPENDENT PHOSPHATASE 1"/>
    <property type="match status" value="1"/>
</dbReference>